<evidence type="ECO:0000313" key="2">
    <source>
        <dbReference type="Proteomes" id="UP000320591"/>
    </source>
</evidence>
<protein>
    <submittedName>
        <fullName evidence="1">Uncharacterized protein</fullName>
    </submittedName>
</protein>
<organism evidence="1 2">
    <name type="scientific">Dickeya poaceiphila</name>
    <dbReference type="NCBI Taxonomy" id="568768"/>
    <lineage>
        <taxon>Bacteria</taxon>
        <taxon>Pseudomonadati</taxon>
        <taxon>Pseudomonadota</taxon>
        <taxon>Gammaproteobacteria</taxon>
        <taxon>Enterobacterales</taxon>
        <taxon>Pectobacteriaceae</taxon>
        <taxon>Dickeya</taxon>
    </lineage>
</organism>
<accession>A0A5B8IFB5</accession>
<keyword evidence="2" id="KW-1185">Reference proteome</keyword>
<reference evidence="1 2" key="1">
    <citation type="journal article" date="2019" name="Environ. Microbiol.">
        <title>The phytopathogenic nature of Dickeya aquatica 174/2 and the dynamic early evolution of Dickeya pathogenicity.</title>
        <authorList>
            <person name="Duprey A."/>
            <person name="Taib N."/>
            <person name="Leonard S."/>
            <person name="Garin T."/>
            <person name="Flandrois J.P."/>
            <person name="Nasser W."/>
            <person name="Brochier-Armanet C."/>
            <person name="Reverchon S."/>
        </authorList>
    </citation>
    <scope>NUCLEOTIDE SEQUENCE [LARGE SCALE GENOMIC DNA]</scope>
    <source>
        <strain evidence="1 2">NCPPB 569</strain>
    </source>
</reference>
<dbReference type="KEGG" id="dic:Dpoa569_0002351"/>
<sequence length="88" mass="9510">MRGKANLSFVALSLARQGEAQTPPLLDHWLVAKRCRFAVPSAFAFAVRAACDAFLTRHRLSPHPCGSPGEVVRLSTIFNAGEPFACLS</sequence>
<dbReference type="EMBL" id="CP042220">
    <property type="protein sequence ID" value="QDX32008.1"/>
    <property type="molecule type" value="Genomic_DNA"/>
</dbReference>
<gene>
    <name evidence="1" type="ORF">Dpoa569_0002351</name>
</gene>
<proteinExistence type="predicted"/>
<evidence type="ECO:0000313" key="1">
    <source>
        <dbReference type="EMBL" id="QDX32008.1"/>
    </source>
</evidence>
<dbReference type="AlphaFoldDB" id="A0A5B8IFB5"/>
<dbReference type="Proteomes" id="UP000320591">
    <property type="component" value="Chromosome"/>
</dbReference>
<name>A0A5B8IFB5_9GAMM</name>